<evidence type="ECO:0000313" key="2">
    <source>
        <dbReference type="EMBL" id="SVD49605.1"/>
    </source>
</evidence>
<dbReference type="EMBL" id="UINC01154361">
    <property type="protein sequence ID" value="SVD49605.1"/>
    <property type="molecule type" value="Genomic_DNA"/>
</dbReference>
<dbReference type="PANTHER" id="PTHR34218">
    <property type="entry name" value="PEPTIDASE S45 PENICILLIN AMIDASE"/>
    <property type="match status" value="1"/>
</dbReference>
<feature type="non-terminal residue" evidence="2">
    <location>
        <position position="132"/>
    </location>
</feature>
<proteinExistence type="inferred from homology"/>
<dbReference type="GO" id="GO:0017000">
    <property type="term" value="P:antibiotic biosynthetic process"/>
    <property type="evidence" value="ECO:0007669"/>
    <property type="project" value="InterPro"/>
</dbReference>
<reference evidence="2" key="1">
    <citation type="submission" date="2018-05" db="EMBL/GenBank/DDBJ databases">
        <authorList>
            <person name="Lanie J.A."/>
            <person name="Ng W.-L."/>
            <person name="Kazmierczak K.M."/>
            <person name="Andrzejewski T.M."/>
            <person name="Davidsen T.M."/>
            <person name="Wayne K.J."/>
            <person name="Tettelin H."/>
            <person name="Glass J.I."/>
            <person name="Rusch D."/>
            <person name="Podicherti R."/>
            <person name="Tsui H.-C.T."/>
            <person name="Winkler M.E."/>
        </authorList>
    </citation>
    <scope>NUCLEOTIDE SEQUENCE</scope>
</reference>
<accession>A0A382VU92</accession>
<evidence type="ECO:0008006" key="3">
    <source>
        <dbReference type="Google" id="ProtNLM"/>
    </source>
</evidence>
<protein>
    <recommendedName>
        <fullName evidence="3">Acylase</fullName>
    </recommendedName>
</protein>
<name>A0A382VU92_9ZZZZ</name>
<comment type="similarity">
    <text evidence="1">Belongs to the peptidase S45 family.</text>
</comment>
<dbReference type="AlphaFoldDB" id="A0A382VU92"/>
<dbReference type="InterPro" id="IPR029055">
    <property type="entry name" value="Ntn_hydrolases_N"/>
</dbReference>
<sequence length="132" mass="15304">MKKILLTLVLVYAACAPQEAQNNTVASWEQRAQNVTIIRDDWGIPHIYGETDADAVFGMIYAQAEDDFNRIELNFLNSQGRLAEAEGEVEIWRDLRMKLFIDPEDMRAQYRASPVWLRDLMDAWSDGLNYYL</sequence>
<gene>
    <name evidence="2" type="ORF">METZ01_LOCUS402459</name>
</gene>
<evidence type="ECO:0000256" key="1">
    <source>
        <dbReference type="ARBA" id="ARBA00006586"/>
    </source>
</evidence>
<dbReference type="PANTHER" id="PTHR34218:SF4">
    <property type="entry name" value="ACYL-HOMOSERINE LACTONE ACYLASE QUIP"/>
    <property type="match status" value="1"/>
</dbReference>
<dbReference type="InterPro" id="IPR002692">
    <property type="entry name" value="S45"/>
</dbReference>
<dbReference type="GO" id="GO:0016811">
    <property type="term" value="F:hydrolase activity, acting on carbon-nitrogen (but not peptide) bonds, in linear amides"/>
    <property type="evidence" value="ECO:0007669"/>
    <property type="project" value="InterPro"/>
</dbReference>
<dbReference type="Pfam" id="PF01804">
    <property type="entry name" value="Penicil_amidase"/>
    <property type="match status" value="1"/>
</dbReference>
<organism evidence="2">
    <name type="scientific">marine metagenome</name>
    <dbReference type="NCBI Taxonomy" id="408172"/>
    <lineage>
        <taxon>unclassified sequences</taxon>
        <taxon>metagenomes</taxon>
        <taxon>ecological metagenomes</taxon>
    </lineage>
</organism>
<dbReference type="SUPFAM" id="SSF56235">
    <property type="entry name" value="N-terminal nucleophile aminohydrolases (Ntn hydrolases)"/>
    <property type="match status" value="1"/>
</dbReference>
<dbReference type="Gene3D" id="1.10.439.10">
    <property type="entry name" value="Penicillin Amidohydrolase, domain 1"/>
    <property type="match status" value="1"/>
</dbReference>
<dbReference type="InterPro" id="IPR023343">
    <property type="entry name" value="Penicillin_amidase_dom1"/>
</dbReference>